<comment type="caution">
    <text evidence="2">The sequence shown here is derived from an EMBL/GenBank/DDBJ whole genome shotgun (WGS) entry which is preliminary data.</text>
</comment>
<accession>A0AAV4MIT3</accession>
<organism evidence="2 3">
    <name type="scientific">Caerostris extrusa</name>
    <name type="common">Bark spider</name>
    <name type="synonym">Caerostris bankana</name>
    <dbReference type="NCBI Taxonomy" id="172846"/>
    <lineage>
        <taxon>Eukaryota</taxon>
        <taxon>Metazoa</taxon>
        <taxon>Ecdysozoa</taxon>
        <taxon>Arthropoda</taxon>
        <taxon>Chelicerata</taxon>
        <taxon>Arachnida</taxon>
        <taxon>Araneae</taxon>
        <taxon>Araneomorphae</taxon>
        <taxon>Entelegynae</taxon>
        <taxon>Araneoidea</taxon>
        <taxon>Araneidae</taxon>
        <taxon>Caerostris</taxon>
    </lineage>
</organism>
<sequence>MLYRIVLYGNLLKFKQRIPMKQPIKTSPIFNRQHPDPSEPTSNQKTPPELQKIIGTEQLHSEIPEDKFRDFRETRQLGHRNAS</sequence>
<proteinExistence type="predicted"/>
<feature type="region of interest" description="Disordered" evidence="1">
    <location>
        <begin position="22"/>
        <end position="83"/>
    </location>
</feature>
<evidence type="ECO:0000313" key="3">
    <source>
        <dbReference type="Proteomes" id="UP001054945"/>
    </source>
</evidence>
<keyword evidence="3" id="KW-1185">Reference proteome</keyword>
<dbReference type="Proteomes" id="UP001054945">
    <property type="component" value="Unassembled WGS sequence"/>
</dbReference>
<dbReference type="EMBL" id="BPLR01002311">
    <property type="protein sequence ID" value="GIX72397.1"/>
    <property type="molecule type" value="Genomic_DNA"/>
</dbReference>
<protein>
    <submittedName>
        <fullName evidence="2">Uncharacterized protein</fullName>
    </submittedName>
</protein>
<dbReference type="AlphaFoldDB" id="A0AAV4MIT3"/>
<reference evidence="2 3" key="1">
    <citation type="submission" date="2021-06" db="EMBL/GenBank/DDBJ databases">
        <title>Caerostris extrusa draft genome.</title>
        <authorList>
            <person name="Kono N."/>
            <person name="Arakawa K."/>
        </authorList>
    </citation>
    <scope>NUCLEOTIDE SEQUENCE [LARGE SCALE GENOMIC DNA]</scope>
</reference>
<feature type="compositionally biased region" description="Basic and acidic residues" evidence="1">
    <location>
        <begin position="59"/>
        <end position="76"/>
    </location>
</feature>
<gene>
    <name evidence="2" type="ORF">CEXT_479471</name>
</gene>
<evidence type="ECO:0000313" key="2">
    <source>
        <dbReference type="EMBL" id="GIX72397.1"/>
    </source>
</evidence>
<name>A0AAV4MIT3_CAEEX</name>
<evidence type="ECO:0000256" key="1">
    <source>
        <dbReference type="SAM" id="MobiDB-lite"/>
    </source>
</evidence>